<keyword evidence="1" id="KW-1133">Transmembrane helix</keyword>
<evidence type="ECO:0000313" key="3">
    <source>
        <dbReference type="Proteomes" id="UP000289841"/>
    </source>
</evidence>
<dbReference type="OrthoDB" id="384376at2"/>
<proteinExistence type="predicted"/>
<organism evidence="2 3">
    <name type="scientific">Haploplasma axanthum</name>
    <name type="common">Acholeplasma axanthum</name>
    <dbReference type="NCBI Taxonomy" id="29552"/>
    <lineage>
        <taxon>Bacteria</taxon>
        <taxon>Bacillati</taxon>
        <taxon>Mycoplasmatota</taxon>
        <taxon>Mollicutes</taxon>
        <taxon>Acholeplasmatales</taxon>
        <taxon>Acholeplasmataceae</taxon>
        <taxon>Haploplasma</taxon>
    </lineage>
</organism>
<accession>A0A449BBD8</accession>
<dbReference type="KEGG" id="aaxa:NCTC10138_00094"/>
<evidence type="ECO:0000256" key="1">
    <source>
        <dbReference type="SAM" id="Phobius"/>
    </source>
</evidence>
<feature type="transmembrane region" description="Helical" evidence="1">
    <location>
        <begin position="7"/>
        <end position="29"/>
    </location>
</feature>
<dbReference type="RefSeq" id="WP_026390725.1">
    <property type="nucleotide sequence ID" value="NZ_LR215048.1"/>
</dbReference>
<keyword evidence="1" id="KW-0472">Membrane</keyword>
<evidence type="ECO:0000313" key="2">
    <source>
        <dbReference type="EMBL" id="VEU79669.1"/>
    </source>
</evidence>
<name>A0A449BBD8_HAPAX</name>
<keyword evidence="1" id="KW-0812">Transmembrane</keyword>
<reference evidence="2 3" key="1">
    <citation type="submission" date="2019-01" db="EMBL/GenBank/DDBJ databases">
        <authorList>
            <consortium name="Pathogen Informatics"/>
        </authorList>
    </citation>
    <scope>NUCLEOTIDE SEQUENCE [LARGE SCALE GENOMIC DNA]</scope>
    <source>
        <strain evidence="2 3">NCTC10138</strain>
    </source>
</reference>
<keyword evidence="3" id="KW-1185">Reference proteome</keyword>
<dbReference type="Proteomes" id="UP000289841">
    <property type="component" value="Chromosome"/>
</dbReference>
<dbReference type="AlphaFoldDB" id="A0A449BBD8"/>
<sequence length="443" mass="48915">MTKENKWLLICSGILLVISIAFIVVYSFFVPTSSFDKMIGEKVKEVSVEYKDMPESIKAVDELFSFVGNKKLGKKYTATKNNQYGKITVYVAIDEKGQIIGIDGDVDQSIGAKLTKQYLRTFKGSNINEPKVNGEFTAPTVTFSLSTVDELLSDIGYASGFIVDTETIYTKLFGDNYVLDDITIIPNESVKSKKAVLVNGEWVANVYLVEKTGVYNGDEEAKISFNVILDVDGTILGYEEVEYKHSGGTFKKKVLDFFDELIAKKITVSEVVNYQTDITGATNSRNTLKALLVDLATFVETDVTKPLNKYEKVFGEGVIVSENDILNPTNSVKQHQSVTLDNAEVGSIYRLEKTGMYTDGSEGKIELEVMIDLENKIVAINVIEYGHTGARFKERTITFLNGLVENKTLVSAVNSQEDISGSTNSITLVKSMFSDLSILIGGK</sequence>
<dbReference type="EMBL" id="LR215048">
    <property type="protein sequence ID" value="VEU79669.1"/>
    <property type="molecule type" value="Genomic_DNA"/>
</dbReference>
<gene>
    <name evidence="2" type="ORF">NCTC10138_00094</name>
</gene>
<protein>
    <submittedName>
        <fullName evidence="2">Uncharacterized protein</fullName>
    </submittedName>
</protein>
<dbReference type="STRING" id="1278311.GCA_000428705_01257"/>